<dbReference type="EMBL" id="JADHQD010000010">
    <property type="protein sequence ID" value="MBL6818272.1"/>
    <property type="molecule type" value="Genomic_DNA"/>
</dbReference>
<dbReference type="PANTHER" id="PTHR30457">
    <property type="entry name" value="5'-NUCLEOTIDASE SURE"/>
    <property type="match status" value="1"/>
</dbReference>
<feature type="binding site" evidence="5">
    <location>
        <position position="91"/>
    </location>
    <ligand>
        <name>a divalent metal cation</name>
        <dbReference type="ChEBI" id="CHEBI:60240"/>
    </ligand>
</feature>
<reference evidence="7" key="1">
    <citation type="submission" date="2020-10" db="EMBL/GenBank/DDBJ databases">
        <title>Microbiome of the Black Sea water column analyzed by genome centric metagenomics.</title>
        <authorList>
            <person name="Cabello-Yeves P.J."/>
            <person name="Callieri C."/>
            <person name="Picazo A."/>
            <person name="Mehrshad M."/>
            <person name="Haro-Moreno J.M."/>
            <person name="Roda-Garcia J."/>
            <person name="Dzembekova N."/>
            <person name="Slabakova V."/>
            <person name="Slabakova N."/>
            <person name="Moncheva S."/>
            <person name="Rodriguez-Valera F."/>
        </authorList>
    </citation>
    <scope>NUCLEOTIDE SEQUENCE</scope>
    <source>
        <strain evidence="7">BS307-5m-G50</strain>
    </source>
</reference>
<evidence type="ECO:0000256" key="2">
    <source>
        <dbReference type="ARBA" id="ARBA00011062"/>
    </source>
</evidence>
<name>A0A937LH38_9GAMM</name>
<evidence type="ECO:0000256" key="4">
    <source>
        <dbReference type="ARBA" id="ARBA00022801"/>
    </source>
</evidence>
<dbReference type="InterPro" id="IPR002828">
    <property type="entry name" value="SurE-like_Pase/nucleotidase"/>
</dbReference>
<evidence type="ECO:0000256" key="1">
    <source>
        <dbReference type="ARBA" id="ARBA00000815"/>
    </source>
</evidence>
<dbReference type="InterPro" id="IPR036523">
    <property type="entry name" value="SurE-like_sf"/>
</dbReference>
<proteinExistence type="inferred from homology"/>
<protein>
    <recommendedName>
        <fullName evidence="5">5'-nucleotidase SurE</fullName>
        <ecNumber evidence="5">3.1.3.5</ecNumber>
    </recommendedName>
    <alternativeName>
        <fullName evidence="5">Nucleoside 5'-monophosphate phosphohydrolase</fullName>
    </alternativeName>
</protein>
<sequence length="248" mass="27427">MKILLTNDDGYQAPNIQNLFRKLSENHDVWIIAPENNCSGMSAAISFLKDTEIRQVEERIYAVDGTPADCTYFGLLGIVDFEFDMVVSGINHGANLGTDVIYSGTVGAAVGGRKLKYPPLALSVASYETVNMDFIVNKTSKIIDTIKSLPEQFHGKVFNVNFPDLSEDECKGIQITSLAKRGVPSKPIVISSDGDIKKYRYNLSGEPVDEPTLTDARAVKDGYISISILDYDLDQEPLRENLKSFFNE</sequence>
<dbReference type="InterPro" id="IPR030048">
    <property type="entry name" value="SurE"/>
</dbReference>
<comment type="caution">
    <text evidence="7">The sequence shown here is derived from an EMBL/GenBank/DDBJ whole genome shotgun (WGS) entry which is preliminary data.</text>
</comment>
<dbReference type="Gene3D" id="3.40.1210.10">
    <property type="entry name" value="Survival protein SurE-like phosphatase/nucleotidase"/>
    <property type="match status" value="1"/>
</dbReference>
<evidence type="ECO:0000256" key="5">
    <source>
        <dbReference type="HAMAP-Rule" id="MF_00060"/>
    </source>
</evidence>
<dbReference type="GO" id="GO:0000166">
    <property type="term" value="F:nucleotide binding"/>
    <property type="evidence" value="ECO:0007669"/>
    <property type="project" value="UniProtKB-KW"/>
</dbReference>
<comment type="catalytic activity">
    <reaction evidence="1 5">
        <text>a ribonucleoside 5'-phosphate + H2O = a ribonucleoside + phosphate</text>
        <dbReference type="Rhea" id="RHEA:12484"/>
        <dbReference type="ChEBI" id="CHEBI:15377"/>
        <dbReference type="ChEBI" id="CHEBI:18254"/>
        <dbReference type="ChEBI" id="CHEBI:43474"/>
        <dbReference type="ChEBI" id="CHEBI:58043"/>
        <dbReference type="EC" id="3.1.3.5"/>
    </reaction>
</comment>
<dbReference type="GO" id="GO:0008253">
    <property type="term" value="F:5'-nucleotidase activity"/>
    <property type="evidence" value="ECO:0007669"/>
    <property type="project" value="UniProtKB-UniRule"/>
</dbReference>
<gene>
    <name evidence="5 7" type="primary">surE</name>
    <name evidence="7" type="ORF">ISQ64_02575</name>
</gene>
<dbReference type="SUPFAM" id="SSF64167">
    <property type="entry name" value="SurE-like"/>
    <property type="match status" value="1"/>
</dbReference>
<dbReference type="Pfam" id="PF01975">
    <property type="entry name" value="SurE"/>
    <property type="match status" value="1"/>
</dbReference>
<comment type="function">
    <text evidence="5">Nucleotidase that shows phosphatase activity on nucleoside 5'-monophosphates.</text>
</comment>
<dbReference type="AlphaFoldDB" id="A0A937LH38"/>
<feature type="binding site" evidence="5">
    <location>
        <position position="9"/>
    </location>
    <ligand>
        <name>a divalent metal cation</name>
        <dbReference type="ChEBI" id="CHEBI:60240"/>
    </ligand>
</feature>
<feature type="binding site" evidence="5">
    <location>
        <position position="8"/>
    </location>
    <ligand>
        <name>a divalent metal cation</name>
        <dbReference type="ChEBI" id="CHEBI:60240"/>
    </ligand>
</feature>
<dbReference type="NCBIfam" id="TIGR00087">
    <property type="entry name" value="surE"/>
    <property type="match status" value="1"/>
</dbReference>
<comment type="similarity">
    <text evidence="2 5">Belongs to the SurE nucleotidase family.</text>
</comment>
<keyword evidence="3 5" id="KW-0479">Metal-binding</keyword>
<comment type="cofactor">
    <cofactor evidence="5">
        <name>a divalent metal cation</name>
        <dbReference type="ChEBI" id="CHEBI:60240"/>
    </cofactor>
    <text evidence="5">Binds 1 divalent metal cation per subunit.</text>
</comment>
<evidence type="ECO:0000256" key="3">
    <source>
        <dbReference type="ARBA" id="ARBA00022723"/>
    </source>
</evidence>
<dbReference type="HAMAP" id="MF_00060">
    <property type="entry name" value="SurE"/>
    <property type="match status" value="1"/>
</dbReference>
<keyword evidence="5" id="KW-0547">Nucleotide-binding</keyword>
<comment type="subcellular location">
    <subcellularLocation>
        <location evidence="5">Cytoplasm</location>
    </subcellularLocation>
</comment>
<dbReference type="Proteomes" id="UP000711391">
    <property type="component" value="Unassembled WGS sequence"/>
</dbReference>
<accession>A0A937LH38</accession>
<keyword evidence="4 5" id="KW-0378">Hydrolase</keyword>
<evidence type="ECO:0000313" key="8">
    <source>
        <dbReference type="Proteomes" id="UP000711391"/>
    </source>
</evidence>
<feature type="domain" description="Survival protein SurE-like phosphatase/nucleotidase" evidence="6">
    <location>
        <begin position="3"/>
        <end position="181"/>
    </location>
</feature>
<dbReference type="PANTHER" id="PTHR30457:SF0">
    <property type="entry name" value="PHOSPHATASE, PUTATIVE (AFU_ORTHOLOGUE AFUA_4G01070)-RELATED"/>
    <property type="match status" value="1"/>
</dbReference>
<evidence type="ECO:0000259" key="6">
    <source>
        <dbReference type="Pfam" id="PF01975"/>
    </source>
</evidence>
<dbReference type="GO" id="GO:0046872">
    <property type="term" value="F:metal ion binding"/>
    <property type="evidence" value="ECO:0007669"/>
    <property type="project" value="UniProtKB-UniRule"/>
</dbReference>
<evidence type="ECO:0000313" key="7">
    <source>
        <dbReference type="EMBL" id="MBL6818272.1"/>
    </source>
</evidence>
<feature type="binding site" evidence="5">
    <location>
        <position position="39"/>
    </location>
    <ligand>
        <name>a divalent metal cation</name>
        <dbReference type="ChEBI" id="CHEBI:60240"/>
    </ligand>
</feature>
<dbReference type="EC" id="3.1.3.5" evidence="5"/>
<keyword evidence="5" id="KW-0963">Cytoplasm</keyword>
<organism evidence="7 8">
    <name type="scientific">SAR86 cluster bacterium</name>
    <dbReference type="NCBI Taxonomy" id="2030880"/>
    <lineage>
        <taxon>Bacteria</taxon>
        <taxon>Pseudomonadati</taxon>
        <taxon>Pseudomonadota</taxon>
        <taxon>Gammaproteobacteria</taxon>
        <taxon>SAR86 cluster</taxon>
    </lineage>
</organism>
<dbReference type="GO" id="GO:0005737">
    <property type="term" value="C:cytoplasm"/>
    <property type="evidence" value="ECO:0007669"/>
    <property type="project" value="UniProtKB-SubCell"/>
</dbReference>